<protein>
    <submittedName>
        <fullName evidence="3">FecR domain-containing protein</fullName>
    </submittedName>
</protein>
<gene>
    <name evidence="3" type="ORF">ACFSM5_22195</name>
</gene>
<dbReference type="EMBL" id="JBHUIP010000023">
    <property type="protein sequence ID" value="MFD2265627.1"/>
    <property type="molecule type" value="Genomic_DNA"/>
</dbReference>
<dbReference type="Pfam" id="PF04773">
    <property type="entry name" value="FecR"/>
    <property type="match status" value="1"/>
</dbReference>
<dbReference type="InterPro" id="IPR006860">
    <property type="entry name" value="FecR"/>
</dbReference>
<organism evidence="3 4">
    <name type="scientific">Lacibacterium aquatile</name>
    <dbReference type="NCBI Taxonomy" id="1168082"/>
    <lineage>
        <taxon>Bacteria</taxon>
        <taxon>Pseudomonadati</taxon>
        <taxon>Pseudomonadota</taxon>
        <taxon>Alphaproteobacteria</taxon>
        <taxon>Rhodospirillales</taxon>
        <taxon>Rhodospirillaceae</taxon>
    </lineage>
</organism>
<accession>A0ABW5DXJ0</accession>
<dbReference type="RefSeq" id="WP_379879187.1">
    <property type="nucleotide sequence ID" value="NZ_JBHUIP010000023.1"/>
</dbReference>
<feature type="domain" description="FecR protein" evidence="2">
    <location>
        <begin position="28"/>
        <end position="115"/>
    </location>
</feature>
<name>A0ABW5DXJ0_9PROT</name>
<feature type="region of interest" description="Disordered" evidence="1">
    <location>
        <begin position="217"/>
        <end position="236"/>
    </location>
</feature>
<comment type="caution">
    <text evidence="3">The sequence shown here is derived from an EMBL/GenBank/DDBJ whole genome shotgun (WGS) entry which is preliminary data.</text>
</comment>
<dbReference type="PANTHER" id="PTHR38731:SF1">
    <property type="entry name" value="FECR PROTEIN DOMAIN-CONTAINING PROTEIN"/>
    <property type="match status" value="1"/>
</dbReference>
<evidence type="ECO:0000313" key="3">
    <source>
        <dbReference type="EMBL" id="MFD2265627.1"/>
    </source>
</evidence>
<dbReference type="PANTHER" id="PTHR38731">
    <property type="entry name" value="LIPL45-RELATED LIPOPROTEIN-RELATED"/>
    <property type="match status" value="1"/>
</dbReference>
<feature type="non-terminal residue" evidence="3">
    <location>
        <position position="267"/>
    </location>
</feature>
<feature type="non-terminal residue" evidence="3">
    <location>
        <position position="1"/>
    </location>
</feature>
<evidence type="ECO:0000313" key="4">
    <source>
        <dbReference type="Proteomes" id="UP001597295"/>
    </source>
</evidence>
<reference evidence="4" key="1">
    <citation type="journal article" date="2019" name="Int. J. Syst. Evol. Microbiol.">
        <title>The Global Catalogue of Microorganisms (GCM) 10K type strain sequencing project: providing services to taxonomists for standard genome sequencing and annotation.</title>
        <authorList>
            <consortium name="The Broad Institute Genomics Platform"/>
            <consortium name="The Broad Institute Genome Sequencing Center for Infectious Disease"/>
            <person name="Wu L."/>
            <person name="Ma J."/>
        </authorList>
    </citation>
    <scope>NUCLEOTIDE SEQUENCE [LARGE SCALE GENOMIC DNA]</scope>
    <source>
        <strain evidence="4">CGMCC 1.19062</strain>
    </source>
</reference>
<dbReference type="Proteomes" id="UP001597295">
    <property type="component" value="Unassembled WGS sequence"/>
</dbReference>
<sequence>TLAGTGTITRVDGTVVQAAKGTPVFQGDTVETTKGGKVGIVFVDNTTFALGENGQMRMDELVYNPQSKQGSLGLSMLKGAFVIVTGEIAPSSTDAMTIRTPVGTIGIRGTKVAGGIDVSGGLVLSLLPDPVGRPSAVVVSNAAGTQFITETNTGIQVASYNSAPTSPQPMGSLPGAGALADVLAQVLAFVDGIVGEQIVQAIQQAADAQAADREAVVRDVTSKPNDAQAGQTTGQTTDTTTKIIVTDVDTKLADLLDQNPELPTITP</sequence>
<evidence type="ECO:0000259" key="2">
    <source>
        <dbReference type="Pfam" id="PF04773"/>
    </source>
</evidence>
<keyword evidence="4" id="KW-1185">Reference proteome</keyword>
<proteinExistence type="predicted"/>
<evidence type="ECO:0000256" key="1">
    <source>
        <dbReference type="SAM" id="MobiDB-lite"/>
    </source>
</evidence>